<proteinExistence type="predicted"/>
<dbReference type="Pfam" id="PF14559">
    <property type="entry name" value="TPR_19"/>
    <property type="match status" value="1"/>
</dbReference>
<dbReference type="PROSITE" id="PS50005">
    <property type="entry name" value="TPR"/>
    <property type="match status" value="1"/>
</dbReference>
<sequence length="222" mass="25636">MAGEREKRQKKAEKATHELIEAIDKDPYKVDNYYELSTILTEMQSFPQAEELLKKALTIFKADSEQSLLHYGLGNVFYSAGLYKEATQEFQNVKDETLKNQAYLMLGQTYYVQNQYQQALVFALTASEAMPQDKAPKILLADCFLATGDFEQAKHYYLEALKIDAQDKHTLFQLGVIAFTKESQTAGEKYFQQVRKIDQNYYQKMMSRLSDLQKAIKSKDEN</sequence>
<dbReference type="AlphaFoldDB" id="A0A9D1UXK9"/>
<dbReference type="SUPFAM" id="SSF48452">
    <property type="entry name" value="TPR-like"/>
    <property type="match status" value="1"/>
</dbReference>
<dbReference type="EMBL" id="DXFP01000053">
    <property type="protein sequence ID" value="HIX02266.1"/>
    <property type="molecule type" value="Genomic_DNA"/>
</dbReference>
<reference evidence="4" key="2">
    <citation type="submission" date="2021-04" db="EMBL/GenBank/DDBJ databases">
        <authorList>
            <person name="Gilroy R."/>
        </authorList>
    </citation>
    <scope>NUCLEOTIDE SEQUENCE</scope>
    <source>
        <strain evidence="4">6627</strain>
    </source>
</reference>
<evidence type="ECO:0000256" key="3">
    <source>
        <dbReference type="PROSITE-ProRule" id="PRU00339"/>
    </source>
</evidence>
<keyword evidence="2 3" id="KW-0802">TPR repeat</keyword>
<dbReference type="SMART" id="SM00028">
    <property type="entry name" value="TPR"/>
    <property type="match status" value="4"/>
</dbReference>
<evidence type="ECO:0000256" key="2">
    <source>
        <dbReference type="ARBA" id="ARBA00022803"/>
    </source>
</evidence>
<protein>
    <submittedName>
        <fullName evidence="4">Tetratricopeptide repeat protein</fullName>
    </submittedName>
</protein>
<dbReference type="Gene3D" id="1.25.40.10">
    <property type="entry name" value="Tetratricopeptide repeat domain"/>
    <property type="match status" value="2"/>
</dbReference>
<dbReference type="InterPro" id="IPR051012">
    <property type="entry name" value="CellSynth/LPSAsmb/PSIAsmb"/>
</dbReference>
<accession>A0A9D1UXK9</accession>
<dbReference type="InterPro" id="IPR011990">
    <property type="entry name" value="TPR-like_helical_dom_sf"/>
</dbReference>
<dbReference type="PANTHER" id="PTHR45586:SF1">
    <property type="entry name" value="LIPOPOLYSACCHARIDE ASSEMBLY PROTEIN B"/>
    <property type="match status" value="1"/>
</dbReference>
<feature type="repeat" description="TPR" evidence="3">
    <location>
        <begin position="100"/>
        <end position="133"/>
    </location>
</feature>
<evidence type="ECO:0000313" key="4">
    <source>
        <dbReference type="EMBL" id="HIX02266.1"/>
    </source>
</evidence>
<dbReference type="InterPro" id="IPR019734">
    <property type="entry name" value="TPR_rpt"/>
</dbReference>
<keyword evidence="1" id="KW-0677">Repeat</keyword>
<evidence type="ECO:0000256" key="1">
    <source>
        <dbReference type="ARBA" id="ARBA00022737"/>
    </source>
</evidence>
<evidence type="ECO:0000313" key="5">
    <source>
        <dbReference type="Proteomes" id="UP000823963"/>
    </source>
</evidence>
<dbReference type="Proteomes" id="UP000823963">
    <property type="component" value="Unassembled WGS sequence"/>
</dbReference>
<reference evidence="4" key="1">
    <citation type="journal article" date="2021" name="PeerJ">
        <title>Extensive microbial diversity within the chicken gut microbiome revealed by metagenomics and culture.</title>
        <authorList>
            <person name="Gilroy R."/>
            <person name="Ravi A."/>
            <person name="Getino M."/>
            <person name="Pursley I."/>
            <person name="Horton D.L."/>
            <person name="Alikhan N.F."/>
            <person name="Baker D."/>
            <person name="Gharbi K."/>
            <person name="Hall N."/>
            <person name="Watson M."/>
            <person name="Adriaenssens E.M."/>
            <person name="Foster-Nyarko E."/>
            <person name="Jarju S."/>
            <person name="Secka A."/>
            <person name="Antonio M."/>
            <person name="Oren A."/>
            <person name="Chaudhuri R.R."/>
            <person name="La Ragione R."/>
            <person name="Hildebrand F."/>
            <person name="Pallen M.J."/>
        </authorList>
    </citation>
    <scope>NUCLEOTIDE SEQUENCE</scope>
    <source>
        <strain evidence="4">6627</strain>
    </source>
</reference>
<name>A0A9D1UXK9_9LACO</name>
<dbReference type="PANTHER" id="PTHR45586">
    <property type="entry name" value="TPR REPEAT-CONTAINING PROTEIN PA4667"/>
    <property type="match status" value="1"/>
</dbReference>
<organism evidence="4 5">
    <name type="scientific">Candidatus Ligilactobacillus excrementigallinarum</name>
    <dbReference type="NCBI Taxonomy" id="2838641"/>
    <lineage>
        <taxon>Bacteria</taxon>
        <taxon>Bacillati</taxon>
        <taxon>Bacillota</taxon>
        <taxon>Bacilli</taxon>
        <taxon>Lactobacillales</taxon>
        <taxon>Lactobacillaceae</taxon>
        <taxon>Ligilactobacillus</taxon>
    </lineage>
</organism>
<comment type="caution">
    <text evidence="4">The sequence shown here is derived from an EMBL/GenBank/DDBJ whole genome shotgun (WGS) entry which is preliminary data.</text>
</comment>
<gene>
    <name evidence="4" type="ORF">H9861_05880</name>
</gene>